<dbReference type="PANTHER" id="PTHR46112:SF2">
    <property type="entry name" value="XAA-PRO AMINOPEPTIDASE P-RELATED"/>
    <property type="match status" value="1"/>
</dbReference>
<dbReference type="InterPro" id="IPR000587">
    <property type="entry name" value="Creatinase_N"/>
</dbReference>
<accession>A0A1J5T9P3</accession>
<evidence type="ECO:0000313" key="5">
    <source>
        <dbReference type="EMBL" id="OIR17553.1"/>
    </source>
</evidence>
<dbReference type="PROSITE" id="PS00491">
    <property type="entry name" value="PROLINE_PEPTIDASE"/>
    <property type="match status" value="1"/>
</dbReference>
<evidence type="ECO:0000313" key="6">
    <source>
        <dbReference type="Proteomes" id="UP000183815"/>
    </source>
</evidence>
<gene>
    <name evidence="5" type="ORF">BEU04_04795</name>
</gene>
<dbReference type="Gene3D" id="3.90.230.10">
    <property type="entry name" value="Creatinase/methionine aminopeptidase superfamily"/>
    <property type="match status" value="1"/>
</dbReference>
<evidence type="ECO:0000256" key="2">
    <source>
        <dbReference type="ARBA" id="ARBA00022801"/>
    </source>
</evidence>
<protein>
    <recommendedName>
        <fullName evidence="7">Peptidase M24</fullName>
    </recommendedName>
</protein>
<dbReference type="SUPFAM" id="SSF53092">
    <property type="entry name" value="Creatinase/prolidase N-terminal domain"/>
    <property type="match status" value="1"/>
</dbReference>
<dbReference type="InterPro" id="IPR029149">
    <property type="entry name" value="Creatin/AminoP/Spt16_N"/>
</dbReference>
<reference evidence="5 6" key="1">
    <citation type="submission" date="2016-08" db="EMBL/GenBank/DDBJ databases">
        <title>New Insights into Marine Group III Euryarchaeota, from dark to light.</title>
        <authorList>
            <person name="Haro-Moreno J.M."/>
            <person name="Rodriguez-Valera F."/>
            <person name="Lopez-Garcia P."/>
            <person name="Moreira D."/>
            <person name="Martin-Cuadrado A.B."/>
        </authorList>
    </citation>
    <scope>NUCLEOTIDE SEQUENCE [LARGE SCALE GENOMIC DNA]</scope>
    <source>
        <strain evidence="5">CG-Bathy1</strain>
    </source>
</reference>
<evidence type="ECO:0000259" key="4">
    <source>
        <dbReference type="Pfam" id="PF01321"/>
    </source>
</evidence>
<dbReference type="InterPro" id="IPR001714">
    <property type="entry name" value="Pept_M24_MAP"/>
</dbReference>
<name>A0A1J5T9P3_9ARCH</name>
<dbReference type="PANTHER" id="PTHR46112">
    <property type="entry name" value="AMINOPEPTIDASE"/>
    <property type="match status" value="1"/>
</dbReference>
<dbReference type="GO" id="GO:0016787">
    <property type="term" value="F:hydrolase activity"/>
    <property type="evidence" value="ECO:0007669"/>
    <property type="project" value="UniProtKB-KW"/>
</dbReference>
<proteinExistence type="predicted"/>
<organism evidence="5 6">
    <name type="scientific">Marine Group III euryarchaeote CG-Bathy1</name>
    <dbReference type="NCBI Taxonomy" id="1889001"/>
    <lineage>
        <taxon>Archaea</taxon>
        <taxon>Methanobacteriati</taxon>
        <taxon>Thermoplasmatota</taxon>
        <taxon>Thermoplasmata</taxon>
        <taxon>Candidatus Thermoprofundales</taxon>
    </lineage>
</organism>
<dbReference type="CDD" id="cd01092">
    <property type="entry name" value="APP-like"/>
    <property type="match status" value="1"/>
</dbReference>
<evidence type="ECO:0000259" key="3">
    <source>
        <dbReference type="Pfam" id="PF00557"/>
    </source>
</evidence>
<dbReference type="PRINTS" id="PR00599">
    <property type="entry name" value="MAPEPTIDASE"/>
</dbReference>
<dbReference type="Gene3D" id="3.40.350.10">
    <property type="entry name" value="Creatinase/prolidase N-terminal domain"/>
    <property type="match status" value="1"/>
</dbReference>
<dbReference type="Pfam" id="PF00557">
    <property type="entry name" value="Peptidase_M24"/>
    <property type="match status" value="1"/>
</dbReference>
<dbReference type="EMBL" id="MIYU01000010">
    <property type="protein sequence ID" value="OIR17553.1"/>
    <property type="molecule type" value="Genomic_DNA"/>
</dbReference>
<dbReference type="GO" id="GO:0046872">
    <property type="term" value="F:metal ion binding"/>
    <property type="evidence" value="ECO:0007669"/>
    <property type="project" value="UniProtKB-KW"/>
</dbReference>
<evidence type="ECO:0000256" key="1">
    <source>
        <dbReference type="ARBA" id="ARBA00022723"/>
    </source>
</evidence>
<dbReference type="Proteomes" id="UP000183815">
    <property type="component" value="Unassembled WGS sequence"/>
</dbReference>
<dbReference type="InterPro" id="IPR000994">
    <property type="entry name" value="Pept_M24"/>
</dbReference>
<dbReference type="InterPro" id="IPR001131">
    <property type="entry name" value="Peptidase_M24B_aminopep-P_CS"/>
</dbReference>
<keyword evidence="1" id="KW-0479">Metal-binding</keyword>
<dbReference type="Pfam" id="PF01321">
    <property type="entry name" value="Creatinase_N"/>
    <property type="match status" value="1"/>
</dbReference>
<feature type="domain" description="Creatinase N-terminal" evidence="4">
    <location>
        <begin position="4"/>
        <end position="131"/>
    </location>
</feature>
<dbReference type="InterPro" id="IPR036005">
    <property type="entry name" value="Creatinase/aminopeptidase-like"/>
</dbReference>
<sequence>MENLNHLRKLMQENFLESVVVVPGPNMAYLTGSEFHLSERPVVLIIEQDNATFILPELESPKISKLDVDSITYDDRDGPEGAFQHFANKNQFKELGIESRTIRHLELNLLKTTRITSQFVDATDIFAQLRMAKSSEEIDCMIKAVKIAENSLESVLDIIKPGVTEKEFASELVIKLFRNGSDSHLPFSPIVASGVNAANPHHFPTDKEFEEGELIIIDWGATCNGYFSDITRTFALGKNIDDELIKAYEVVKQANKSARKVAKVGVEAGIVDEAARSIIEESGLGEYFTHRTGHGLGLEIHEEPYIKPENKFVLGKGMTFTIEPGVYIPNLGGIRIEDDIHLESSESVSLTTLSRELLFL</sequence>
<dbReference type="SUPFAM" id="SSF55920">
    <property type="entry name" value="Creatinase/aminopeptidase"/>
    <property type="match status" value="1"/>
</dbReference>
<dbReference type="AlphaFoldDB" id="A0A1J5T9P3"/>
<keyword evidence="2" id="KW-0378">Hydrolase</keyword>
<dbReference type="InterPro" id="IPR050659">
    <property type="entry name" value="Peptidase_M24B"/>
</dbReference>
<comment type="caution">
    <text evidence="5">The sequence shown here is derived from an EMBL/GenBank/DDBJ whole genome shotgun (WGS) entry which is preliminary data.</text>
</comment>
<evidence type="ECO:0008006" key="7">
    <source>
        <dbReference type="Google" id="ProtNLM"/>
    </source>
</evidence>
<feature type="domain" description="Peptidase M24" evidence="3">
    <location>
        <begin position="140"/>
        <end position="342"/>
    </location>
</feature>